<comment type="similarity">
    <text evidence="1">Belongs to the metallo-beta-lactamase superfamily.</text>
</comment>
<proteinExistence type="inferred from homology"/>
<evidence type="ECO:0000259" key="5">
    <source>
        <dbReference type="SMART" id="SM00849"/>
    </source>
</evidence>
<sequence length="299" mass="32742">MCMCHESHHPDHELVPSRYATRIGEIDVLVISDGAIPIPANILGTNVDAAVRDAALRNRFLPDVIDWGLNVIVVRSGGCTILVDAGVGSEMPDATRAGRLAQRLEGAGIDPESVTDVVATHIHMDHIGGLLDQRLRSRMRPDLRIHVSHTDVEFFESPDFSHNTFGGIQDIIRTSARKFLDAYRSELRPFDKEYEVAPGVIVTRTGGHTPGHSVVRVASGGERLTFAGDALVPVGVECPEWQNAFDHEPEEATRVRVRLLKEAAATGELFMASHLSFPTLGRVAVDGKAFRYVPANWAY</sequence>
<dbReference type="Gene3D" id="3.60.15.10">
    <property type="entry name" value="Ribonuclease Z/Hydroxyacylglutathione hydrolase-like"/>
    <property type="match status" value="1"/>
</dbReference>
<dbReference type="AlphaFoldDB" id="A0A075K1U4"/>
<accession>A0A075K1U4</accession>
<dbReference type="EMBL" id="CP008884">
    <property type="protein sequence ID" value="AIF48174.1"/>
    <property type="molecule type" value="Genomic_DNA"/>
</dbReference>
<dbReference type="Pfam" id="PF00753">
    <property type="entry name" value="Lactamase_B"/>
    <property type="match status" value="1"/>
</dbReference>
<dbReference type="GO" id="GO:0046872">
    <property type="term" value="F:metal ion binding"/>
    <property type="evidence" value="ECO:0007669"/>
    <property type="project" value="UniProtKB-KW"/>
</dbReference>
<evidence type="ECO:0000313" key="7">
    <source>
        <dbReference type="Proteomes" id="UP000027987"/>
    </source>
</evidence>
<protein>
    <submittedName>
        <fullName evidence="6">Beta-lactamase</fullName>
    </submittedName>
</protein>
<dbReference type="PANTHER" id="PTHR42978:SF6">
    <property type="entry name" value="QUORUM-QUENCHING LACTONASE YTNP-RELATED"/>
    <property type="match status" value="1"/>
</dbReference>
<dbReference type="InterPro" id="IPR051013">
    <property type="entry name" value="MBL_superfamily_lactonases"/>
</dbReference>
<gene>
    <name evidence="6" type="ORF">HY57_13350</name>
</gene>
<keyword evidence="3" id="KW-0378">Hydrolase</keyword>
<evidence type="ECO:0000256" key="2">
    <source>
        <dbReference type="ARBA" id="ARBA00022723"/>
    </source>
</evidence>
<evidence type="ECO:0000313" key="6">
    <source>
        <dbReference type="EMBL" id="AIF48174.1"/>
    </source>
</evidence>
<evidence type="ECO:0000256" key="4">
    <source>
        <dbReference type="ARBA" id="ARBA00022833"/>
    </source>
</evidence>
<keyword evidence="2" id="KW-0479">Metal-binding</keyword>
<evidence type="ECO:0000256" key="1">
    <source>
        <dbReference type="ARBA" id="ARBA00007749"/>
    </source>
</evidence>
<dbReference type="GO" id="GO:0016787">
    <property type="term" value="F:hydrolase activity"/>
    <property type="evidence" value="ECO:0007669"/>
    <property type="project" value="UniProtKB-KW"/>
</dbReference>
<dbReference type="InterPro" id="IPR001279">
    <property type="entry name" value="Metallo-B-lactamas"/>
</dbReference>
<feature type="domain" description="Metallo-beta-lactamase" evidence="5">
    <location>
        <begin position="68"/>
        <end position="274"/>
    </location>
</feature>
<dbReference type="HOGENOM" id="CLU_056519_0_0_6"/>
<dbReference type="CDD" id="cd07720">
    <property type="entry name" value="OPHC2-like_MBL-fold"/>
    <property type="match status" value="1"/>
</dbReference>
<keyword evidence="4" id="KW-0862">Zinc</keyword>
<dbReference type="PATRIC" id="fig|1217721.7.peg.2751"/>
<dbReference type="PANTHER" id="PTHR42978">
    <property type="entry name" value="QUORUM-QUENCHING LACTONASE YTNP-RELATED-RELATED"/>
    <property type="match status" value="1"/>
</dbReference>
<dbReference type="Proteomes" id="UP000027987">
    <property type="component" value="Chromosome"/>
</dbReference>
<keyword evidence="7" id="KW-1185">Reference proteome</keyword>
<dbReference type="OrthoDB" id="5443440at2"/>
<reference evidence="6 7" key="1">
    <citation type="submission" date="2014-07" db="EMBL/GenBank/DDBJ databases">
        <title>Complete Genome Sequence of Dyella japonica Strain A8 Isolated from Malaysian Tropical Soil.</title>
        <authorList>
            <person name="Hui R.K.H."/>
            <person name="Chen J.-W."/>
            <person name="Chan K.-G."/>
            <person name="Leung F.C.C."/>
        </authorList>
    </citation>
    <scope>NUCLEOTIDE SEQUENCE [LARGE SCALE GENOMIC DNA]</scope>
    <source>
        <strain evidence="6 7">A8</strain>
    </source>
</reference>
<dbReference type="KEGG" id="dja:HY57_13350"/>
<dbReference type="STRING" id="1217721.HY57_13350"/>
<name>A0A075K1U4_9GAMM</name>
<dbReference type="SUPFAM" id="SSF56281">
    <property type="entry name" value="Metallo-hydrolase/oxidoreductase"/>
    <property type="match status" value="1"/>
</dbReference>
<organism evidence="6 7">
    <name type="scientific">Dyella japonica A8</name>
    <dbReference type="NCBI Taxonomy" id="1217721"/>
    <lineage>
        <taxon>Bacteria</taxon>
        <taxon>Pseudomonadati</taxon>
        <taxon>Pseudomonadota</taxon>
        <taxon>Gammaproteobacteria</taxon>
        <taxon>Lysobacterales</taxon>
        <taxon>Rhodanobacteraceae</taxon>
        <taxon>Dyella</taxon>
    </lineage>
</organism>
<dbReference type="InterPro" id="IPR036866">
    <property type="entry name" value="RibonucZ/Hydroxyglut_hydro"/>
</dbReference>
<dbReference type="SMART" id="SM00849">
    <property type="entry name" value="Lactamase_B"/>
    <property type="match status" value="1"/>
</dbReference>
<evidence type="ECO:0000256" key="3">
    <source>
        <dbReference type="ARBA" id="ARBA00022801"/>
    </source>
</evidence>